<feature type="transmembrane region" description="Helical" evidence="5">
    <location>
        <begin position="43"/>
        <end position="64"/>
    </location>
</feature>
<feature type="transmembrane region" description="Helical" evidence="5">
    <location>
        <begin position="128"/>
        <end position="150"/>
    </location>
</feature>
<dbReference type="Pfam" id="PF04932">
    <property type="entry name" value="Wzy_C"/>
    <property type="match status" value="1"/>
</dbReference>
<keyword evidence="3 5" id="KW-1133">Transmembrane helix</keyword>
<feature type="transmembrane region" description="Helical" evidence="5">
    <location>
        <begin position="330"/>
        <end position="351"/>
    </location>
</feature>
<keyword evidence="2 5" id="KW-0812">Transmembrane</keyword>
<evidence type="ECO:0000256" key="5">
    <source>
        <dbReference type="SAM" id="Phobius"/>
    </source>
</evidence>
<feature type="domain" description="O-antigen ligase-related" evidence="6">
    <location>
        <begin position="200"/>
        <end position="337"/>
    </location>
</feature>
<dbReference type="InterPro" id="IPR045979">
    <property type="entry name" value="DUF5935"/>
</dbReference>
<feature type="domain" description="DUF5935" evidence="7">
    <location>
        <begin position="1"/>
        <end position="186"/>
    </location>
</feature>
<feature type="transmembrane region" description="Helical" evidence="5">
    <location>
        <begin position="363"/>
        <end position="385"/>
    </location>
</feature>
<evidence type="ECO:0000313" key="8">
    <source>
        <dbReference type="EMBL" id="CAG9933540.1"/>
    </source>
</evidence>
<feature type="transmembrane region" description="Helical" evidence="5">
    <location>
        <begin position="391"/>
        <end position="407"/>
    </location>
</feature>
<protein>
    <submittedName>
        <fullName evidence="8">O-antigen polymerase</fullName>
    </submittedName>
</protein>
<dbReference type="InterPro" id="IPR007016">
    <property type="entry name" value="O-antigen_ligase-rel_domated"/>
</dbReference>
<evidence type="ECO:0000256" key="2">
    <source>
        <dbReference type="ARBA" id="ARBA00022692"/>
    </source>
</evidence>
<dbReference type="Proteomes" id="UP000839052">
    <property type="component" value="Chromosome"/>
</dbReference>
<evidence type="ECO:0000256" key="4">
    <source>
        <dbReference type="ARBA" id="ARBA00023136"/>
    </source>
</evidence>
<evidence type="ECO:0000256" key="3">
    <source>
        <dbReference type="ARBA" id="ARBA00022989"/>
    </source>
</evidence>
<keyword evidence="9" id="KW-1185">Reference proteome</keyword>
<comment type="subcellular location">
    <subcellularLocation>
        <location evidence="1">Membrane</location>
        <topology evidence="1">Multi-pass membrane protein</topology>
    </subcellularLocation>
</comment>
<dbReference type="EMBL" id="OU912926">
    <property type="protein sequence ID" value="CAG9933540.1"/>
    <property type="molecule type" value="Genomic_DNA"/>
</dbReference>
<dbReference type="InterPro" id="IPR051533">
    <property type="entry name" value="WaaL-like"/>
</dbReference>
<evidence type="ECO:0000256" key="1">
    <source>
        <dbReference type="ARBA" id="ARBA00004141"/>
    </source>
</evidence>
<dbReference type="InterPro" id="IPR017528">
    <property type="entry name" value="CHP03097O-antigen_lig-rel"/>
</dbReference>
<dbReference type="PANTHER" id="PTHR37422">
    <property type="entry name" value="TEICHURONIC ACID BIOSYNTHESIS PROTEIN TUAE"/>
    <property type="match status" value="1"/>
</dbReference>
<name>A0ABN8AT18_9PROT</name>
<feature type="transmembrane region" description="Helical" evidence="5">
    <location>
        <begin position="171"/>
        <end position="187"/>
    </location>
</feature>
<keyword evidence="4 5" id="KW-0472">Membrane</keyword>
<sequence length="439" mass="49237">MRDLIVTAIVFGLLPMALSRPYVGLYLYSWLSYMNPHRLAWGFATSMPFAYIVAITTLISIFSSKEPKHMPWTREMTVLLMYVLWMSVTTYFAFFSNLAWEQLQKVLKIQIMIFLTPLVINNRQRLHGLVWVIALSLGFYGVKGGIFTILKGGAHRVQGPPGTFIDGNNEIALALLMTIPLMRYLQLNETRKWLHQGLGAAMVLTAVSAIGSQSRGALVGAAVMGSIFWVKSRNKFFTSIMLVAAIGMVALVMPQEWYDRMSTIKTYEQDASARGRINAWWTAWNVAKARLTGGGFEMFQYQTFQVYAPDPIDVHDVHSVYFEVLGEHGFIGLGLWLLLALLTWQTGSWVIKQAKRDPDKKWAADLAAMGQVSMIGFATAGAFLGLSNFDLYYHLLMIIVLTKIILLKERAQTASASILLKEETQTINAIAATRQPKSL</sequence>
<dbReference type="RefSeq" id="WP_239797300.1">
    <property type="nucleotide sequence ID" value="NZ_OU912926.1"/>
</dbReference>
<accession>A0ABN8AT18</accession>
<proteinExistence type="predicted"/>
<evidence type="ECO:0000259" key="7">
    <source>
        <dbReference type="Pfam" id="PF19358"/>
    </source>
</evidence>
<evidence type="ECO:0000313" key="9">
    <source>
        <dbReference type="Proteomes" id="UP000839052"/>
    </source>
</evidence>
<feature type="transmembrane region" description="Helical" evidence="5">
    <location>
        <begin position="236"/>
        <end position="253"/>
    </location>
</feature>
<organism evidence="8 9">
    <name type="scientific">Candidatus Nitrotoga arctica</name>
    <dbReference type="NCBI Taxonomy" id="453162"/>
    <lineage>
        <taxon>Bacteria</taxon>
        <taxon>Pseudomonadati</taxon>
        <taxon>Pseudomonadota</taxon>
        <taxon>Betaproteobacteria</taxon>
        <taxon>Nitrosomonadales</taxon>
        <taxon>Gallionellaceae</taxon>
        <taxon>Candidatus Nitrotoga</taxon>
    </lineage>
</organism>
<feature type="transmembrane region" description="Helical" evidence="5">
    <location>
        <begin position="76"/>
        <end position="95"/>
    </location>
</feature>
<dbReference type="PANTHER" id="PTHR37422:SF13">
    <property type="entry name" value="LIPOPOLYSACCHARIDE BIOSYNTHESIS PROTEIN PA4999-RELATED"/>
    <property type="match status" value="1"/>
</dbReference>
<dbReference type="NCBIfam" id="TIGR03097">
    <property type="entry name" value="PEP_O_lig_1"/>
    <property type="match status" value="1"/>
</dbReference>
<reference evidence="8 9" key="1">
    <citation type="submission" date="2021-10" db="EMBL/GenBank/DDBJ databases">
        <authorList>
            <person name="Koch H."/>
        </authorList>
    </citation>
    <scope>NUCLEOTIDE SEQUENCE [LARGE SCALE GENOMIC DNA]</scope>
    <source>
        <strain evidence="8">6680</strain>
    </source>
</reference>
<gene>
    <name evidence="8" type="ORF">NTG6680_2291</name>
</gene>
<evidence type="ECO:0000259" key="6">
    <source>
        <dbReference type="Pfam" id="PF04932"/>
    </source>
</evidence>
<dbReference type="Pfam" id="PF19358">
    <property type="entry name" value="DUF5935"/>
    <property type="match status" value="1"/>
</dbReference>